<proteinExistence type="predicted"/>
<dbReference type="AlphaFoldDB" id="A0A022PQ81"/>
<keyword evidence="2" id="KW-1185">Reference proteome</keyword>
<gene>
    <name evidence="1" type="ORF">BA1DRAFT_00839</name>
</gene>
<dbReference type="RefSeq" id="WP_036776281.1">
    <property type="nucleotide sequence ID" value="NZ_CAWLTM010000106.1"/>
</dbReference>
<evidence type="ECO:0000313" key="2">
    <source>
        <dbReference type="Proteomes" id="UP000023464"/>
    </source>
</evidence>
<dbReference type="EMBL" id="JFGV01000009">
    <property type="protein sequence ID" value="EYU16555.1"/>
    <property type="molecule type" value="Genomic_DNA"/>
</dbReference>
<dbReference type="Proteomes" id="UP000023464">
    <property type="component" value="Unassembled WGS sequence"/>
</dbReference>
<protein>
    <submittedName>
        <fullName evidence="1">Uncharacterized protein</fullName>
    </submittedName>
</protein>
<organism evidence="1 2">
    <name type="scientific">Photorhabdus aegyptia</name>
    <dbReference type="NCBI Taxonomy" id="2805098"/>
    <lineage>
        <taxon>Bacteria</taxon>
        <taxon>Pseudomonadati</taxon>
        <taxon>Pseudomonadota</taxon>
        <taxon>Gammaproteobacteria</taxon>
        <taxon>Enterobacterales</taxon>
        <taxon>Morganellaceae</taxon>
        <taxon>Photorhabdus</taxon>
    </lineage>
</organism>
<name>A0A022PQ81_9GAMM</name>
<comment type="caution">
    <text evidence="1">The sequence shown here is derived from an EMBL/GenBank/DDBJ whole genome shotgun (WGS) entry which is preliminary data.</text>
</comment>
<sequence length="107" mass="11874">MFSLVKVATVDGMQETLCLASFSRLVSGAPERFLVTRSIDDLHHVVTHEETGWMVCPIDLLSTTLEGVEKSGSDALNDFIGRYGEIRLAELISSTKKDLTENKYPKI</sequence>
<dbReference type="PATRIC" id="fig|1393736.3.peg.853"/>
<accession>A0A022PQ81</accession>
<evidence type="ECO:0000313" key="1">
    <source>
        <dbReference type="EMBL" id="EYU16555.1"/>
    </source>
</evidence>
<reference evidence="1 2" key="1">
    <citation type="submission" date="2014-03" db="EMBL/GenBank/DDBJ databases">
        <title>Draft Genome of Photorhabdus luminescens BA1, an Egyptian Isolate.</title>
        <authorList>
            <person name="Ghazal S."/>
            <person name="Hurst S.G.IV."/>
            <person name="Morris K."/>
            <person name="Thomas K."/>
            <person name="Tisa L.S."/>
        </authorList>
    </citation>
    <scope>NUCLEOTIDE SEQUENCE [LARGE SCALE GENOMIC DNA]</scope>
    <source>
        <strain evidence="1 2">BA1</strain>
    </source>
</reference>